<keyword evidence="2" id="KW-0229">DNA integration</keyword>
<reference evidence="7 8" key="1">
    <citation type="submission" date="2020-12" db="EMBL/GenBank/DDBJ databases">
        <title>Novel Thalassolituus-related marine hydrocarbonoclastic bacteria mediated algae-derived hydrocarbons mineralization in twilight zone of the northern South China Sea.</title>
        <authorList>
            <person name="Dong C."/>
        </authorList>
    </citation>
    <scope>NUCLEOTIDE SEQUENCE [LARGE SCALE GENOMIC DNA]</scope>
    <source>
        <strain evidence="7 8">IMCC1826</strain>
    </source>
</reference>
<dbReference type="EMBL" id="JAEDAH010000063">
    <property type="protein sequence ID" value="MCA6064330.1"/>
    <property type="molecule type" value="Genomic_DNA"/>
</dbReference>
<dbReference type="CDD" id="cd00801">
    <property type="entry name" value="INT_P4_C"/>
    <property type="match status" value="1"/>
</dbReference>
<protein>
    <submittedName>
        <fullName evidence="7">Tyrosine-type recombinase/integrase</fullName>
    </submittedName>
</protein>
<dbReference type="InterPro" id="IPR050808">
    <property type="entry name" value="Phage_Integrase"/>
</dbReference>
<evidence type="ECO:0000256" key="4">
    <source>
        <dbReference type="ARBA" id="ARBA00023172"/>
    </source>
</evidence>
<dbReference type="InterPro" id="IPR010998">
    <property type="entry name" value="Integrase_recombinase_N"/>
</dbReference>
<evidence type="ECO:0000259" key="6">
    <source>
        <dbReference type="PROSITE" id="PS51898"/>
    </source>
</evidence>
<dbReference type="PROSITE" id="PS51898">
    <property type="entry name" value="TYR_RECOMBINASE"/>
    <property type="match status" value="1"/>
</dbReference>
<dbReference type="Gene3D" id="3.30.160.390">
    <property type="entry name" value="Integrase, DNA-binding domain"/>
    <property type="match status" value="1"/>
</dbReference>
<proteinExistence type="inferred from homology"/>
<feature type="region of interest" description="Disordered" evidence="5">
    <location>
        <begin position="1"/>
        <end position="32"/>
    </location>
</feature>
<evidence type="ECO:0000256" key="5">
    <source>
        <dbReference type="SAM" id="MobiDB-lite"/>
    </source>
</evidence>
<dbReference type="Proteomes" id="UP000714380">
    <property type="component" value="Unassembled WGS sequence"/>
</dbReference>
<dbReference type="Pfam" id="PF22022">
    <property type="entry name" value="Phage_int_M"/>
    <property type="match status" value="1"/>
</dbReference>
<feature type="compositionally biased region" description="Polar residues" evidence="5">
    <location>
        <begin position="1"/>
        <end position="14"/>
    </location>
</feature>
<dbReference type="PANTHER" id="PTHR30629:SF2">
    <property type="entry name" value="PROPHAGE INTEGRASE INTS-RELATED"/>
    <property type="match status" value="1"/>
</dbReference>
<dbReference type="RefSeq" id="WP_225675204.1">
    <property type="nucleotide sequence ID" value="NZ_JAEDAH010000063.1"/>
</dbReference>
<dbReference type="InterPro" id="IPR053876">
    <property type="entry name" value="Phage_int_M"/>
</dbReference>
<keyword evidence="4" id="KW-0233">DNA recombination</keyword>
<dbReference type="Gene3D" id="1.10.443.10">
    <property type="entry name" value="Intergrase catalytic core"/>
    <property type="match status" value="1"/>
</dbReference>
<gene>
    <name evidence="7" type="ORF">I9W95_11995</name>
</gene>
<dbReference type="InterPro" id="IPR011010">
    <property type="entry name" value="DNA_brk_join_enz"/>
</dbReference>
<dbReference type="InterPro" id="IPR013762">
    <property type="entry name" value="Integrase-like_cat_sf"/>
</dbReference>
<comment type="caution">
    <text evidence="7">The sequence shown here is derived from an EMBL/GenBank/DDBJ whole genome shotgun (WGS) entry which is preliminary data.</text>
</comment>
<dbReference type="InterPro" id="IPR038488">
    <property type="entry name" value="Integrase_DNA-bd_sf"/>
</dbReference>
<evidence type="ECO:0000313" key="7">
    <source>
        <dbReference type="EMBL" id="MCA6064330.1"/>
    </source>
</evidence>
<accession>A0ABS7ZRT6</accession>
<dbReference type="InterPro" id="IPR002104">
    <property type="entry name" value="Integrase_catalytic"/>
</dbReference>
<dbReference type="Gene3D" id="1.10.150.130">
    <property type="match status" value="1"/>
</dbReference>
<dbReference type="Pfam" id="PF13356">
    <property type="entry name" value="Arm-DNA-bind_3"/>
    <property type="match status" value="1"/>
</dbReference>
<evidence type="ECO:0000256" key="2">
    <source>
        <dbReference type="ARBA" id="ARBA00022908"/>
    </source>
</evidence>
<keyword evidence="8" id="KW-1185">Reference proteome</keyword>
<name>A0ABS7ZRT6_9GAMM</name>
<evidence type="ECO:0000256" key="1">
    <source>
        <dbReference type="ARBA" id="ARBA00008857"/>
    </source>
</evidence>
<keyword evidence="3" id="KW-0238">DNA-binding</keyword>
<dbReference type="Pfam" id="PF00589">
    <property type="entry name" value="Phage_integrase"/>
    <property type="match status" value="1"/>
</dbReference>
<feature type="domain" description="Tyr recombinase" evidence="6">
    <location>
        <begin position="238"/>
        <end position="416"/>
    </location>
</feature>
<dbReference type="InterPro" id="IPR025166">
    <property type="entry name" value="Integrase_DNA_bind_dom"/>
</dbReference>
<comment type="similarity">
    <text evidence="1">Belongs to the 'phage' integrase family.</text>
</comment>
<dbReference type="SUPFAM" id="SSF56349">
    <property type="entry name" value="DNA breaking-rejoining enzymes"/>
    <property type="match status" value="1"/>
</dbReference>
<evidence type="ECO:0000313" key="8">
    <source>
        <dbReference type="Proteomes" id="UP000714380"/>
    </source>
</evidence>
<dbReference type="PANTHER" id="PTHR30629">
    <property type="entry name" value="PROPHAGE INTEGRASE"/>
    <property type="match status" value="1"/>
</dbReference>
<sequence>MAGAKSNKTLTTKTIEAMKPGSPVLTDTEENRGLRVSCGSTGKKTFTYRYKSPATQKLKSIKIGNFPDISLSQARQKLQELKKLRAEGVCPSEEEKRRVAVIREQTLERVESTFTVEDMVELYLTEYIEDRHGKDGKIIAGSRKPKGQAETRRTLHSDVVRTLGKKAAEAVTRQNVIDLVKEIVDRGANVQAGNVLRELSAAYEYALGLGRLSQDFVNPAVLAKASLKQAKIRLSSERGKRVLTDGELKKLIEWLPGSHFTATITGILRLTLWTGCRTGEVCVAEWDNIDLNKGTFHIRESKTDIERHVQLPRQAVEFLKGLQHTTGRYLFASQKTKLPLQQKQLTEQAWRLRQDGRMLDIPHWTPHDLRRTVRTGLARLKCPSEVGEAILGHSRSGIEGTYDLHRYEDECREWLQRWADYMDSL</sequence>
<evidence type="ECO:0000256" key="3">
    <source>
        <dbReference type="ARBA" id="ARBA00023125"/>
    </source>
</evidence>
<organism evidence="7 8">
    <name type="scientific">Thalassolituus marinus</name>
    <dbReference type="NCBI Taxonomy" id="671053"/>
    <lineage>
        <taxon>Bacteria</taxon>
        <taxon>Pseudomonadati</taxon>
        <taxon>Pseudomonadota</taxon>
        <taxon>Gammaproteobacteria</taxon>
        <taxon>Oceanospirillales</taxon>
        <taxon>Oceanospirillaceae</taxon>
        <taxon>Thalassolituus</taxon>
    </lineage>
</organism>